<evidence type="ECO:0000256" key="1">
    <source>
        <dbReference type="SAM" id="SignalP"/>
    </source>
</evidence>
<accession>A0ABQ8TRU1</accession>
<keyword evidence="3" id="KW-1185">Reference proteome</keyword>
<reference evidence="2 3" key="1">
    <citation type="journal article" date="2022" name="Allergy">
        <title>Genome assembly and annotation of Periplaneta americana reveal a comprehensive cockroach allergen profile.</title>
        <authorList>
            <person name="Wang L."/>
            <person name="Xiong Q."/>
            <person name="Saelim N."/>
            <person name="Wang L."/>
            <person name="Nong W."/>
            <person name="Wan A.T."/>
            <person name="Shi M."/>
            <person name="Liu X."/>
            <person name="Cao Q."/>
            <person name="Hui J.H.L."/>
            <person name="Sookrung N."/>
            <person name="Leung T.F."/>
            <person name="Tungtrongchitr A."/>
            <person name="Tsui S.K.W."/>
        </authorList>
    </citation>
    <scope>NUCLEOTIDE SEQUENCE [LARGE SCALE GENOMIC DNA]</scope>
    <source>
        <strain evidence="2">PWHHKU_190912</strain>
    </source>
</reference>
<evidence type="ECO:0000313" key="3">
    <source>
        <dbReference type="Proteomes" id="UP001148838"/>
    </source>
</evidence>
<evidence type="ECO:0000313" key="2">
    <source>
        <dbReference type="EMBL" id="KAJ4449409.1"/>
    </source>
</evidence>
<keyword evidence="1" id="KW-0732">Signal</keyword>
<protein>
    <submittedName>
        <fullName evidence="2">Uncharacterized protein</fullName>
    </submittedName>
</protein>
<sequence length="112" mass="12402">MRNVQNIQRNKRMLVVVATLLATSISVGASNCDFGTGIMEDFDMTKLDSAYRINIQKQEGNVSKERYGLSKIINCVKFCAAFELAMRGLAESGDSTNRDIFLGLTDFAPQLD</sequence>
<feature type="chain" id="PRO_5046106856" evidence="1">
    <location>
        <begin position="30"/>
        <end position="112"/>
    </location>
</feature>
<dbReference type="Proteomes" id="UP001148838">
    <property type="component" value="Unassembled WGS sequence"/>
</dbReference>
<dbReference type="EMBL" id="JAJSOF020000003">
    <property type="protein sequence ID" value="KAJ4449409.1"/>
    <property type="molecule type" value="Genomic_DNA"/>
</dbReference>
<feature type="signal peptide" evidence="1">
    <location>
        <begin position="1"/>
        <end position="29"/>
    </location>
</feature>
<organism evidence="2 3">
    <name type="scientific">Periplaneta americana</name>
    <name type="common">American cockroach</name>
    <name type="synonym">Blatta americana</name>
    <dbReference type="NCBI Taxonomy" id="6978"/>
    <lineage>
        <taxon>Eukaryota</taxon>
        <taxon>Metazoa</taxon>
        <taxon>Ecdysozoa</taxon>
        <taxon>Arthropoda</taxon>
        <taxon>Hexapoda</taxon>
        <taxon>Insecta</taxon>
        <taxon>Pterygota</taxon>
        <taxon>Neoptera</taxon>
        <taxon>Polyneoptera</taxon>
        <taxon>Dictyoptera</taxon>
        <taxon>Blattodea</taxon>
        <taxon>Blattoidea</taxon>
        <taxon>Blattidae</taxon>
        <taxon>Blattinae</taxon>
        <taxon>Periplaneta</taxon>
    </lineage>
</organism>
<proteinExistence type="predicted"/>
<gene>
    <name evidence="2" type="ORF">ANN_00808</name>
</gene>
<comment type="caution">
    <text evidence="2">The sequence shown here is derived from an EMBL/GenBank/DDBJ whole genome shotgun (WGS) entry which is preliminary data.</text>
</comment>
<name>A0ABQ8TRU1_PERAM</name>